<evidence type="ECO:0000313" key="2">
    <source>
        <dbReference type="Proteomes" id="UP000245876"/>
    </source>
</evidence>
<keyword evidence="2" id="KW-1185">Reference proteome</keyword>
<dbReference type="RefSeq" id="WP_109057104.1">
    <property type="nucleotide sequence ID" value="NZ_QFFM01000012.1"/>
</dbReference>
<reference evidence="1 2" key="1">
    <citation type="journal article" date="2018" name="Int. J. Syst. Evol. Microbiol.">
        <title>Bifidobacterium callitrichidarum sp. nov. from the faeces of the emperor tamarin (Saguinus imperator).</title>
        <authorList>
            <person name="Modesto M."/>
            <person name="Michelini S."/>
            <person name="Sansosti M.C."/>
            <person name="De Filippo C."/>
            <person name="Cavalieri D."/>
            <person name="Qvirist L."/>
            <person name="Andlid T."/>
            <person name="Spiezio C."/>
            <person name="Sandri C."/>
            <person name="Pascarelli S."/>
            <person name="Sgorbati B."/>
            <person name="Mattarelli P."/>
        </authorList>
    </citation>
    <scope>NUCLEOTIDE SEQUENCE [LARGE SCALE GENOMIC DNA]</scope>
    <source>
        <strain evidence="1 2">TRI 5</strain>
    </source>
</reference>
<organism evidence="1 2">
    <name type="scientific">Bifidobacterium callitrichidarum</name>
    <dbReference type="NCBI Taxonomy" id="2052941"/>
    <lineage>
        <taxon>Bacteria</taxon>
        <taxon>Bacillati</taxon>
        <taxon>Actinomycetota</taxon>
        <taxon>Actinomycetes</taxon>
        <taxon>Bifidobacteriales</taxon>
        <taxon>Bifidobacteriaceae</taxon>
        <taxon>Bifidobacterium</taxon>
    </lineage>
</organism>
<evidence type="ECO:0000313" key="1">
    <source>
        <dbReference type="EMBL" id="PWG65635.1"/>
    </source>
</evidence>
<sequence length="148" mass="16500">MITPEQAFGSTIRATFETGAVITGPTIVGFEFVGIRYSDTRRGWIQPVITHNKPIATVVKLELVDEPNSEETQPIEPIIPFADSDIDLIQNLDDIQTGDTVTTFDGNRYTVVKVGKRHNKFIVTCDSVDSTFTIDREAIDSATRRNLR</sequence>
<protein>
    <submittedName>
        <fullName evidence="1">Uncharacterized protein</fullName>
    </submittedName>
</protein>
<name>A0A2U2N8Y8_9BIFI</name>
<dbReference type="AlphaFoldDB" id="A0A2U2N8Y8"/>
<proteinExistence type="predicted"/>
<comment type="caution">
    <text evidence="1">The sequence shown here is derived from an EMBL/GenBank/DDBJ whole genome shotgun (WGS) entry which is preliminary data.</text>
</comment>
<dbReference type="Proteomes" id="UP000245876">
    <property type="component" value="Unassembled WGS sequence"/>
</dbReference>
<gene>
    <name evidence="1" type="ORF">DF196_06800</name>
</gene>
<accession>A0A2U2N8Y8</accession>
<dbReference type="EMBL" id="QFFM01000012">
    <property type="protein sequence ID" value="PWG65635.1"/>
    <property type="molecule type" value="Genomic_DNA"/>
</dbReference>